<dbReference type="GO" id="GO:0004553">
    <property type="term" value="F:hydrolase activity, hydrolyzing O-glycosyl compounds"/>
    <property type="evidence" value="ECO:0007669"/>
    <property type="project" value="InterPro"/>
</dbReference>
<dbReference type="GO" id="GO:0045493">
    <property type="term" value="P:xylan catabolic process"/>
    <property type="evidence" value="ECO:0007669"/>
    <property type="project" value="UniProtKB-KW"/>
</dbReference>
<keyword evidence="5" id="KW-0326">Glycosidase</keyword>
<evidence type="ECO:0008006" key="11">
    <source>
        <dbReference type="Google" id="ProtNLM"/>
    </source>
</evidence>
<feature type="site" description="Important for catalytic activity, responsible for pKa modulation of the active site Glu and correct orientation of both the proton donor and substrate" evidence="7">
    <location>
        <position position="561"/>
    </location>
</feature>
<dbReference type="Gene3D" id="2.60.40.2340">
    <property type="match status" value="1"/>
</dbReference>
<keyword evidence="8" id="KW-0732">Signal</keyword>
<dbReference type="InterPro" id="IPR006710">
    <property type="entry name" value="Glyco_hydro_43"/>
</dbReference>
<evidence type="ECO:0000256" key="6">
    <source>
        <dbReference type="PIRSR" id="PIRSR606710-1"/>
    </source>
</evidence>
<dbReference type="Gene3D" id="2.115.10.20">
    <property type="entry name" value="Glycosyl hydrolase domain, family 43"/>
    <property type="match status" value="2"/>
</dbReference>
<evidence type="ECO:0000313" key="10">
    <source>
        <dbReference type="Proteomes" id="UP000535937"/>
    </source>
</evidence>
<dbReference type="CDD" id="cd18828">
    <property type="entry name" value="GH43_BT3675-like"/>
    <property type="match status" value="1"/>
</dbReference>
<proteinExistence type="inferred from homology"/>
<dbReference type="InterPro" id="IPR052176">
    <property type="entry name" value="Glycosyl_Hydrlase_43_Enz"/>
</dbReference>
<evidence type="ECO:0000256" key="3">
    <source>
        <dbReference type="ARBA" id="ARBA00022801"/>
    </source>
</evidence>
<comment type="similarity">
    <text evidence="1">Belongs to the glycosyl hydrolase 43 family.</text>
</comment>
<feature type="active site" description="Proton donor" evidence="6">
    <location>
        <position position="610"/>
    </location>
</feature>
<accession>A0A7W4WBK7</accession>
<keyword evidence="2" id="KW-0624">Polysaccharide degradation</keyword>
<feature type="chain" id="PRO_5031339736" description="Beta-xylosidase" evidence="8">
    <location>
        <begin position="32"/>
        <end position="742"/>
    </location>
</feature>
<dbReference type="PANTHER" id="PTHR43772">
    <property type="entry name" value="ENDO-1,4-BETA-XYLANASE"/>
    <property type="match status" value="1"/>
</dbReference>
<keyword evidence="10" id="KW-1185">Reference proteome</keyword>
<evidence type="ECO:0000313" key="9">
    <source>
        <dbReference type="EMBL" id="MBB3061220.1"/>
    </source>
</evidence>
<dbReference type="CDD" id="cd08983">
    <property type="entry name" value="GH43_Bt3655-like"/>
    <property type="match status" value="1"/>
</dbReference>
<dbReference type="PROSITE" id="PS51257">
    <property type="entry name" value="PROKAR_LIPOPROTEIN"/>
    <property type="match status" value="1"/>
</dbReference>
<feature type="signal peptide" evidence="8">
    <location>
        <begin position="1"/>
        <end position="31"/>
    </location>
</feature>
<evidence type="ECO:0000256" key="8">
    <source>
        <dbReference type="SAM" id="SignalP"/>
    </source>
</evidence>
<reference evidence="9 10" key="1">
    <citation type="submission" date="2020-08" db="EMBL/GenBank/DDBJ databases">
        <title>Genomic Encyclopedia of Type Strains, Phase III (KMG-III): the genomes of soil and plant-associated and newly described type strains.</title>
        <authorList>
            <person name="Whitman W."/>
        </authorList>
    </citation>
    <scope>NUCLEOTIDE SEQUENCE [LARGE SCALE GENOMIC DNA]</scope>
    <source>
        <strain evidence="9 10">CECT 8799</strain>
    </source>
</reference>
<evidence type="ECO:0000256" key="5">
    <source>
        <dbReference type="ARBA" id="ARBA00023295"/>
    </source>
</evidence>
<dbReference type="PANTHER" id="PTHR43772:SF2">
    <property type="entry name" value="PUTATIVE (AFU_ORTHOLOGUE AFUA_2G04480)-RELATED"/>
    <property type="match status" value="1"/>
</dbReference>
<feature type="active site" description="Proton acceptor" evidence="6">
    <location>
        <position position="435"/>
    </location>
</feature>
<sequence length="742" mass="82926">MYRQGLWDARKPRRFRSAVLILLAAAGLLSSGCTDSSRKEETPYSAYLFTYFLGNDPGEEAIRYALSWDGYHYRALKGNKPIISSERISSSGGVRDPHILRGADGKFYMTVTDLYVPEQGWSNFAMVMMKSDDLVNWTSSIVNIPETFPEEFGDVDRVWAPQTIYDPESERYMLYWSMRSGDGPDIIYYAFANDDFTGLATVPQQLYFSPTNDATIDGDIVFHDGKYHLFFKTEGSGKGIKKAVSKNLTGDYVLQDKYLHQTDKAVEGSAVFKLIGSDKYILMYDVYMDGKYQFTESDDLANFSVIDGEISMDFHPRHGSVLPITSAEAEALQKQWGPVEAAVISSESPDIKKGNLTIDAAEGTLYLPVKPGTDLSRLDPKFKLVTEFSLSPEGPRDFSSGAVSYTLSRSGLADKTYKVTAEVDGNPVLDGYYADPEIIYSERDKKYYMYPTSDGFYRWSGTYFETFSSSDLIHWENEGTILDLKADVSWADRNAWAPAGIEKVVDGRDGEDKKYKYFYYFTAAQKIGVAVADDPAGPFTDSGRPLIDFKPDGVTGGQEIDPDVFLDPVSGKSYLYWGNGYLAVAELNDDMVSIARDSIKVLTPDDTFREGAEVFYRNGTYYILWSENDTRSEDYRVRYAMADSPTGPLRIPENNLVIAKKPELGIYGTGHNSVVKVPGEDRWHIVYHRFNRPNGIAMGESAGYHREVCIDVLEFNDDGTIKPVIPTLQGLAGSSTPADDKG</sequence>
<name>A0A7W4WBK7_9GAMM</name>
<dbReference type="Pfam" id="PF04616">
    <property type="entry name" value="Glyco_hydro_43"/>
    <property type="match status" value="2"/>
</dbReference>
<dbReference type="SUPFAM" id="SSF75005">
    <property type="entry name" value="Arabinanase/levansucrase/invertase"/>
    <property type="match status" value="2"/>
</dbReference>
<dbReference type="Proteomes" id="UP000535937">
    <property type="component" value="Unassembled WGS sequence"/>
</dbReference>
<keyword evidence="4" id="KW-0119">Carbohydrate metabolism</keyword>
<dbReference type="RefSeq" id="WP_183459403.1">
    <property type="nucleotide sequence ID" value="NZ_JACHWZ010000008.1"/>
</dbReference>
<gene>
    <name evidence="9" type="ORF">FHS09_002053</name>
</gene>
<dbReference type="EMBL" id="JACHWZ010000008">
    <property type="protein sequence ID" value="MBB3061220.1"/>
    <property type="molecule type" value="Genomic_DNA"/>
</dbReference>
<organism evidence="9 10">
    <name type="scientific">Microbulbifer rhizosphaerae</name>
    <dbReference type="NCBI Taxonomy" id="1562603"/>
    <lineage>
        <taxon>Bacteria</taxon>
        <taxon>Pseudomonadati</taxon>
        <taxon>Pseudomonadota</taxon>
        <taxon>Gammaproteobacteria</taxon>
        <taxon>Cellvibrionales</taxon>
        <taxon>Microbulbiferaceae</taxon>
        <taxon>Microbulbifer</taxon>
    </lineage>
</organism>
<dbReference type="InterPro" id="IPR023296">
    <property type="entry name" value="Glyco_hydro_beta-prop_sf"/>
</dbReference>
<protein>
    <recommendedName>
        <fullName evidence="11">Beta-xylosidase</fullName>
    </recommendedName>
</protein>
<evidence type="ECO:0000256" key="1">
    <source>
        <dbReference type="ARBA" id="ARBA00009865"/>
    </source>
</evidence>
<comment type="caution">
    <text evidence="9">The sequence shown here is derived from an EMBL/GenBank/DDBJ whole genome shotgun (WGS) entry which is preliminary data.</text>
</comment>
<dbReference type="AlphaFoldDB" id="A0A7W4WBK7"/>
<evidence type="ECO:0000256" key="2">
    <source>
        <dbReference type="ARBA" id="ARBA00022651"/>
    </source>
</evidence>
<keyword evidence="2" id="KW-0858">Xylan degradation</keyword>
<evidence type="ECO:0000256" key="4">
    <source>
        <dbReference type="ARBA" id="ARBA00023277"/>
    </source>
</evidence>
<evidence type="ECO:0000256" key="7">
    <source>
        <dbReference type="PIRSR" id="PIRSR606710-2"/>
    </source>
</evidence>
<keyword evidence="3" id="KW-0378">Hydrolase</keyword>